<dbReference type="InterPro" id="IPR001098">
    <property type="entry name" value="DNA-dir_DNA_pol_A_palm_dom"/>
</dbReference>
<dbReference type="CDD" id="cd08638">
    <property type="entry name" value="DNA_pol_A_theta"/>
    <property type="match status" value="1"/>
</dbReference>
<dbReference type="InterPro" id="IPR036397">
    <property type="entry name" value="RNaseH_sf"/>
</dbReference>
<feature type="domain" description="DNA-directed DNA polymerase family A palm" evidence="2">
    <location>
        <begin position="812"/>
        <end position="1018"/>
    </location>
</feature>
<reference evidence="3" key="2">
    <citation type="journal article" date="2021" name="Genome Biol. Evol.">
        <title>Developing a high-quality reference genome for a parasitic bivalve with doubly uniparental inheritance (Bivalvia: Unionida).</title>
        <authorList>
            <person name="Smith C.H."/>
        </authorList>
    </citation>
    <scope>NUCLEOTIDE SEQUENCE</scope>
    <source>
        <strain evidence="3">CHS0354</strain>
        <tissue evidence="3">Mantle</tissue>
    </source>
</reference>
<dbReference type="Gene3D" id="1.10.150.20">
    <property type="entry name" value="5' to 3' exonuclease, C-terminal subdomain"/>
    <property type="match status" value="1"/>
</dbReference>
<dbReference type="InterPro" id="IPR040940">
    <property type="entry name" value="DNA_pol_P_Exo"/>
</dbReference>
<dbReference type="Gene3D" id="3.30.70.370">
    <property type="match status" value="1"/>
</dbReference>
<reference evidence="3" key="3">
    <citation type="submission" date="2023-05" db="EMBL/GenBank/DDBJ databases">
        <authorList>
            <person name="Smith C.H."/>
        </authorList>
    </citation>
    <scope>NUCLEOTIDE SEQUENCE</scope>
    <source>
        <strain evidence="3">CHS0354</strain>
        <tissue evidence="3">Mantle</tissue>
    </source>
</reference>
<dbReference type="GO" id="GO:0003887">
    <property type="term" value="F:DNA-directed DNA polymerase activity"/>
    <property type="evidence" value="ECO:0007669"/>
    <property type="project" value="InterPro"/>
</dbReference>
<dbReference type="EMBL" id="JAEAOA010001024">
    <property type="protein sequence ID" value="KAK3610435.1"/>
    <property type="molecule type" value="Genomic_DNA"/>
</dbReference>
<reference evidence="3" key="1">
    <citation type="journal article" date="2021" name="Genome Biol. Evol.">
        <title>A High-Quality Reference Genome for a Parasitic Bivalve with Doubly Uniparental Inheritance (Bivalvia: Unionida).</title>
        <authorList>
            <person name="Smith C.H."/>
        </authorList>
    </citation>
    <scope>NUCLEOTIDE SEQUENCE</scope>
    <source>
        <strain evidence="3">CHS0354</strain>
    </source>
</reference>
<dbReference type="Gene3D" id="1.20.1060.10">
    <property type="entry name" value="Taq DNA Polymerase, Chain T, domain 4"/>
    <property type="match status" value="1"/>
</dbReference>
<dbReference type="SUPFAM" id="SSF56672">
    <property type="entry name" value="DNA/RNA polymerases"/>
    <property type="match status" value="1"/>
</dbReference>
<dbReference type="AlphaFoldDB" id="A0AAE0TI81"/>
<evidence type="ECO:0000313" key="4">
    <source>
        <dbReference type="Proteomes" id="UP001195483"/>
    </source>
</evidence>
<dbReference type="InterPro" id="IPR043502">
    <property type="entry name" value="DNA/RNA_pol_sf"/>
</dbReference>
<dbReference type="Pfam" id="PF00476">
    <property type="entry name" value="DNA_pol_A"/>
    <property type="match status" value="1"/>
</dbReference>
<evidence type="ECO:0000256" key="1">
    <source>
        <dbReference type="ARBA" id="ARBA00022705"/>
    </source>
</evidence>
<accession>A0AAE0TI81</accession>
<evidence type="ECO:0000313" key="3">
    <source>
        <dbReference type="EMBL" id="KAK3610435.1"/>
    </source>
</evidence>
<dbReference type="Gene3D" id="3.30.420.10">
    <property type="entry name" value="Ribonuclease H-like superfamily/Ribonuclease H"/>
    <property type="match status" value="1"/>
</dbReference>
<dbReference type="InterPro" id="IPR002298">
    <property type="entry name" value="DNA_polymerase_A"/>
</dbReference>
<organism evidence="3 4">
    <name type="scientific">Potamilus streckersoni</name>
    <dbReference type="NCBI Taxonomy" id="2493646"/>
    <lineage>
        <taxon>Eukaryota</taxon>
        <taxon>Metazoa</taxon>
        <taxon>Spiralia</taxon>
        <taxon>Lophotrochozoa</taxon>
        <taxon>Mollusca</taxon>
        <taxon>Bivalvia</taxon>
        <taxon>Autobranchia</taxon>
        <taxon>Heteroconchia</taxon>
        <taxon>Palaeoheterodonta</taxon>
        <taxon>Unionida</taxon>
        <taxon>Unionoidea</taxon>
        <taxon>Unionidae</taxon>
        <taxon>Ambleminae</taxon>
        <taxon>Lampsilini</taxon>
        <taxon>Potamilus</taxon>
    </lineage>
</organism>
<name>A0AAE0TI81_9BIVA</name>
<keyword evidence="4" id="KW-1185">Reference proteome</keyword>
<dbReference type="PRINTS" id="PR00868">
    <property type="entry name" value="DNAPOLI"/>
</dbReference>
<protein>
    <recommendedName>
        <fullName evidence="2">DNA-directed DNA polymerase family A palm domain-containing protein</fullName>
    </recommendedName>
</protein>
<dbReference type="Pfam" id="PF18049">
    <property type="entry name" value="DNA_pol_P_Exo"/>
    <property type="match status" value="1"/>
</dbReference>
<keyword evidence="1" id="KW-0235">DNA replication</keyword>
<dbReference type="PANTHER" id="PTHR10133">
    <property type="entry name" value="DNA POLYMERASE I"/>
    <property type="match status" value="1"/>
</dbReference>
<dbReference type="FunFam" id="1.10.150.20:FF:000002">
    <property type="entry name" value="DNA polymerase I"/>
    <property type="match status" value="1"/>
</dbReference>
<dbReference type="SMART" id="SM00482">
    <property type="entry name" value="POLAc"/>
    <property type="match status" value="1"/>
</dbReference>
<dbReference type="PANTHER" id="PTHR10133:SF27">
    <property type="entry name" value="DNA POLYMERASE NU"/>
    <property type="match status" value="1"/>
</dbReference>
<sequence>MNPVLQPAFNPPKLDDFSDLSPDAQLILAKLTKKYLQIQELQKPQTGPGISYRRNHAGRFGRDAVSQDYHNKSTSSSTPNMYNTSTEIHMLSPIETQDYQKLSELPRHYHASKSETSDISPPIETQDYVRLSQSLKQKKFTAEKIGESKRTQNNPISPSLFSQDLHDIEFVPRAVLFACHENVDSVPMEIVSSPEKQNRHLCMKVRKENIFNSETNNFLDGLHIHNTDYLATAGNHSKCCDVLASNSNLLSMTHDINDINGQDERQIDKNDFGMDFSLIPSEVIRVEDRFDDKTSGQCTAVEELSSVIKHGQLKMVDSAGLISKNQISTSEVSGVNMSSSISKKLAYLRTVRLTNTSSDVGDSATSSNGCRKENKENFAKEKQFKPQRTLSQFCTPFKKQKLDNNTDQLLQYTTDTVCVSSLHEKKLLEICSCIRNSKEVLLTLLLDENTSQLSDDGASDTKRKQNSKARDLENTKIFDIAVLCLNKLDRDMTSGTLPVYIFPKDMCGNVFDLTRTFWDELLRSDSRKVCYNSKELMISLLRQYCFDASSVSTCWTVLDPMVAMWILDPDRPAMSFPQIVTTLNLTQQISTLSMATINRDLRNLSAVMKELYQRLMAQDMWELFYKVEMKLTPVLAAMEITEFKIDTSILGNFSDILKKKLLQLEEKAHECVGHTFSLTSHPQLRQVLFEELRLNAMLPQTTKLTKTSVGHEPSTSEVVLNHLTKYHPLPGIILEHRQLQKLKCTYVDGILSCVKKDKLLTHWDQTAAATGRVTSFQPNVQTIPKVPVTIIFMNKSYVIGKEDEERKVVIFARDPFISHEGYSFMAADFQQIELRLLAHLASDPLLLKIFNNPESPDIFFELTSQWLGKPALEVTNAEREQTKRVVYSIMYGAGKEKLAEYLRVSVETAKAMMTSFQAKFPAVSQFSKKCISFCQKNGYTTTIFKRRRKFQNINHPAPHLSAQAERQAINFCVQGSAADLCKAAMIQLQLALNCRHHLKARLLIQIHDEILLEVADEHINEVKDIVKRVMESGDSLCGHMVKLKVPIKVSVSVGKRWGHMSAIS</sequence>
<evidence type="ECO:0000259" key="2">
    <source>
        <dbReference type="SMART" id="SM00482"/>
    </source>
</evidence>
<dbReference type="Proteomes" id="UP001195483">
    <property type="component" value="Unassembled WGS sequence"/>
</dbReference>
<dbReference type="GO" id="GO:0003677">
    <property type="term" value="F:DNA binding"/>
    <property type="evidence" value="ECO:0007669"/>
    <property type="project" value="InterPro"/>
</dbReference>
<proteinExistence type="predicted"/>
<comment type="caution">
    <text evidence="3">The sequence shown here is derived from an EMBL/GenBank/DDBJ whole genome shotgun (WGS) entry which is preliminary data.</text>
</comment>
<dbReference type="GO" id="GO:0006261">
    <property type="term" value="P:DNA-templated DNA replication"/>
    <property type="evidence" value="ECO:0007669"/>
    <property type="project" value="InterPro"/>
</dbReference>
<dbReference type="GO" id="GO:0006302">
    <property type="term" value="P:double-strand break repair"/>
    <property type="evidence" value="ECO:0007669"/>
    <property type="project" value="TreeGrafter"/>
</dbReference>
<gene>
    <name evidence="3" type="ORF">CHS0354_016612</name>
</gene>